<keyword evidence="3" id="KW-1185">Reference proteome</keyword>
<gene>
    <name evidence="2" type="ORF">TRIATDRAFT_310430</name>
</gene>
<evidence type="ECO:0000313" key="2">
    <source>
        <dbReference type="EMBL" id="EHK42844.1"/>
    </source>
</evidence>
<dbReference type="HOGENOM" id="CLU_037532_0_0_1"/>
<reference evidence="2 3" key="1">
    <citation type="journal article" date="2011" name="Genome Biol.">
        <title>Comparative genome sequence analysis underscores mycoparasitism as the ancestral life style of Trichoderma.</title>
        <authorList>
            <person name="Kubicek C.P."/>
            <person name="Herrera-Estrella A."/>
            <person name="Seidl-Seiboth V."/>
            <person name="Martinez D.A."/>
            <person name="Druzhinina I.S."/>
            <person name="Thon M."/>
            <person name="Zeilinger S."/>
            <person name="Casas-Flores S."/>
            <person name="Horwitz B.A."/>
            <person name="Mukherjee P.K."/>
            <person name="Mukherjee M."/>
            <person name="Kredics L."/>
            <person name="Alcaraz L.D."/>
            <person name="Aerts A."/>
            <person name="Antal Z."/>
            <person name="Atanasova L."/>
            <person name="Cervantes-Badillo M.G."/>
            <person name="Challacombe J."/>
            <person name="Chertkov O."/>
            <person name="McCluskey K."/>
            <person name="Coulpier F."/>
            <person name="Deshpande N."/>
            <person name="von Doehren H."/>
            <person name="Ebbole D.J."/>
            <person name="Esquivel-Naranjo E.U."/>
            <person name="Fekete E."/>
            <person name="Flipphi M."/>
            <person name="Glaser F."/>
            <person name="Gomez-Rodriguez E.Y."/>
            <person name="Gruber S."/>
            <person name="Han C."/>
            <person name="Henrissat B."/>
            <person name="Hermosa R."/>
            <person name="Hernandez-Onate M."/>
            <person name="Karaffa L."/>
            <person name="Kosti I."/>
            <person name="Le Crom S."/>
            <person name="Lindquist E."/>
            <person name="Lucas S."/>
            <person name="Luebeck M."/>
            <person name="Luebeck P.S."/>
            <person name="Margeot A."/>
            <person name="Metz B."/>
            <person name="Misra M."/>
            <person name="Nevalainen H."/>
            <person name="Omann M."/>
            <person name="Packer N."/>
            <person name="Perrone G."/>
            <person name="Uresti-Rivera E.E."/>
            <person name="Salamov A."/>
            <person name="Schmoll M."/>
            <person name="Seiboth B."/>
            <person name="Shapiro H."/>
            <person name="Sukno S."/>
            <person name="Tamayo-Ramos J.A."/>
            <person name="Tisch D."/>
            <person name="Wiest A."/>
            <person name="Wilkinson H.H."/>
            <person name="Zhang M."/>
            <person name="Coutinho P.M."/>
            <person name="Kenerley C.M."/>
            <person name="Monte E."/>
            <person name="Baker S.E."/>
            <person name="Grigoriev I.V."/>
        </authorList>
    </citation>
    <scope>NUCLEOTIDE SEQUENCE [LARGE SCALE GENOMIC DNA]</scope>
    <source>
        <strain evidence="3">ATCC 20476 / IMI 206040</strain>
    </source>
</reference>
<sequence>MSRPTTRMNEYFVPRDGIDREVISADICRYLGNDALVRPGHYENPQTGQPVQGYYITAYRNLTTAMIEDLKADSARWDRERRAQTARNSSGGISASRYANSGAPRPRSNSPPVQYRYSETHQSRQHHGPTEPPFRDDSYPPRDGLYDAPRYPGTGAQGYNGASGPYQPQQQPPPPQQQQQQQQQQQGYAPPSGSGGVYGGNGNVGGFQQPQQSPGPADARYGGNPQGPMMNQGYQNPDGAYVTTGANMPPRNYPNDAYAGGHPGSAVPPPQQPVYASNQPVPQGYPAPNYPYPNQAPAGGMAYATQPQDPFFGRAGQTTQQQQQQQQPQGYASQGHAYDDTPPPTRTSVPPAESQTPPRESSTRLSDRESDRNHRPPPPRR</sequence>
<dbReference type="OMA" id="TEPPFRD"/>
<organism evidence="2 3">
    <name type="scientific">Hypocrea atroviridis (strain ATCC 20476 / IMI 206040)</name>
    <name type="common">Trichoderma atroviride</name>
    <dbReference type="NCBI Taxonomy" id="452589"/>
    <lineage>
        <taxon>Eukaryota</taxon>
        <taxon>Fungi</taxon>
        <taxon>Dikarya</taxon>
        <taxon>Ascomycota</taxon>
        <taxon>Pezizomycotina</taxon>
        <taxon>Sordariomycetes</taxon>
        <taxon>Hypocreomycetidae</taxon>
        <taxon>Hypocreales</taxon>
        <taxon>Hypocreaceae</taxon>
        <taxon>Trichoderma</taxon>
    </lineage>
</organism>
<dbReference type="EMBL" id="ABDG02000026">
    <property type="protein sequence ID" value="EHK42844.1"/>
    <property type="molecule type" value="Genomic_DNA"/>
</dbReference>
<feature type="compositionally biased region" description="Low complexity" evidence="1">
    <location>
        <begin position="177"/>
        <end position="192"/>
    </location>
</feature>
<feature type="compositionally biased region" description="Low complexity" evidence="1">
    <location>
        <begin position="317"/>
        <end position="329"/>
    </location>
</feature>
<evidence type="ECO:0000256" key="1">
    <source>
        <dbReference type="SAM" id="MobiDB-lite"/>
    </source>
</evidence>
<feature type="compositionally biased region" description="Polar residues" evidence="1">
    <location>
        <begin position="85"/>
        <end position="99"/>
    </location>
</feature>
<feature type="compositionally biased region" description="Low complexity" evidence="1">
    <location>
        <begin position="206"/>
        <end position="216"/>
    </location>
</feature>
<comment type="caution">
    <text evidence="2">The sequence shown here is derived from an EMBL/GenBank/DDBJ whole genome shotgun (WGS) entry which is preliminary data.</text>
</comment>
<dbReference type="STRING" id="452589.G9P382"/>
<accession>G9P382</accession>
<evidence type="ECO:0000313" key="3">
    <source>
        <dbReference type="Proteomes" id="UP000005426"/>
    </source>
</evidence>
<dbReference type="PANTHER" id="PTHR39609:SF1">
    <property type="entry name" value="RFEG"/>
    <property type="match status" value="1"/>
</dbReference>
<feature type="compositionally biased region" description="Basic and acidic residues" evidence="1">
    <location>
        <begin position="361"/>
        <end position="374"/>
    </location>
</feature>
<feature type="region of interest" description="Disordered" evidence="1">
    <location>
        <begin position="78"/>
        <end position="381"/>
    </location>
</feature>
<dbReference type="AlphaFoldDB" id="G9P382"/>
<proteinExistence type="predicted"/>
<name>G9P382_HYPAI</name>
<dbReference type="OrthoDB" id="4146887at2759"/>
<dbReference type="PANTHER" id="PTHR39609">
    <property type="entry name" value="RFEG-RELATED"/>
    <property type="match status" value="1"/>
</dbReference>
<protein>
    <recommendedName>
        <fullName evidence="4">Transcription factor RfeG</fullName>
    </recommendedName>
</protein>
<feature type="compositionally biased region" description="Gly residues" evidence="1">
    <location>
        <begin position="193"/>
        <end position="205"/>
    </location>
</feature>
<dbReference type="eggNOG" id="ENOG502SQKQ">
    <property type="taxonomic scope" value="Eukaryota"/>
</dbReference>
<dbReference type="Proteomes" id="UP000005426">
    <property type="component" value="Unassembled WGS sequence"/>
</dbReference>
<evidence type="ECO:0008006" key="4">
    <source>
        <dbReference type="Google" id="ProtNLM"/>
    </source>
</evidence>